<organism evidence="8 9">
    <name type="scientific">Sphingobium subterraneum</name>
    <dbReference type="NCBI Taxonomy" id="627688"/>
    <lineage>
        <taxon>Bacteria</taxon>
        <taxon>Pseudomonadati</taxon>
        <taxon>Pseudomonadota</taxon>
        <taxon>Alphaproteobacteria</taxon>
        <taxon>Sphingomonadales</taxon>
        <taxon>Sphingomonadaceae</taxon>
        <taxon>Sphingobium</taxon>
    </lineage>
</organism>
<evidence type="ECO:0000256" key="5">
    <source>
        <dbReference type="PIRSR" id="PIRSR015582-1"/>
    </source>
</evidence>
<evidence type="ECO:0000256" key="4">
    <source>
        <dbReference type="ARBA" id="ARBA00022842"/>
    </source>
</evidence>
<comment type="caution">
    <text evidence="8">The sequence shown here is derived from an EMBL/GenBank/DDBJ whole genome shotgun (WGS) entry which is preliminary data.</text>
</comment>
<reference evidence="8 9" key="1">
    <citation type="submission" date="2020-08" db="EMBL/GenBank/DDBJ databases">
        <title>Genomic Encyclopedia of Type Strains, Phase IV (KMG-IV): sequencing the most valuable type-strain genomes for metagenomic binning, comparative biology and taxonomic classification.</title>
        <authorList>
            <person name="Goeker M."/>
        </authorList>
    </citation>
    <scope>NUCLEOTIDE SEQUENCE [LARGE SCALE GENOMIC DNA]</scope>
    <source>
        <strain evidence="8 9">DSM 102255</strain>
    </source>
</reference>
<dbReference type="GO" id="GO:0000287">
    <property type="term" value="F:magnesium ion binding"/>
    <property type="evidence" value="ECO:0007669"/>
    <property type="project" value="TreeGrafter"/>
</dbReference>
<feature type="domain" description="HpcH/HpaI aldolase/citrate lyase" evidence="7">
    <location>
        <begin position="23"/>
        <end position="197"/>
    </location>
</feature>
<dbReference type="InterPro" id="IPR015813">
    <property type="entry name" value="Pyrv/PenolPyrv_kinase-like_dom"/>
</dbReference>
<dbReference type="GO" id="GO:0008816">
    <property type="term" value="F:citryl-CoA lyase activity"/>
    <property type="evidence" value="ECO:0007669"/>
    <property type="project" value="UniProtKB-EC"/>
</dbReference>
<dbReference type="PIRSF" id="PIRSF015582">
    <property type="entry name" value="Cit_lyase_B"/>
    <property type="match status" value="1"/>
</dbReference>
<evidence type="ECO:0000313" key="8">
    <source>
        <dbReference type="EMBL" id="MBB6123369.1"/>
    </source>
</evidence>
<dbReference type="Proteomes" id="UP000552700">
    <property type="component" value="Unassembled WGS sequence"/>
</dbReference>
<dbReference type="InterPro" id="IPR005000">
    <property type="entry name" value="Aldolase/citrate-lyase_domain"/>
</dbReference>
<keyword evidence="4 6" id="KW-0460">Magnesium</keyword>
<dbReference type="PANTHER" id="PTHR32308:SF10">
    <property type="entry name" value="CITRATE LYASE SUBUNIT BETA"/>
    <property type="match status" value="1"/>
</dbReference>
<accession>A0A841IWQ6</accession>
<feature type="binding site" evidence="5">
    <location>
        <position position="134"/>
    </location>
    <ligand>
        <name>substrate</name>
    </ligand>
</feature>
<dbReference type="SUPFAM" id="SSF51621">
    <property type="entry name" value="Phosphoenolpyruvate/pyruvate domain"/>
    <property type="match status" value="1"/>
</dbReference>
<dbReference type="GO" id="GO:0006107">
    <property type="term" value="P:oxaloacetate metabolic process"/>
    <property type="evidence" value="ECO:0007669"/>
    <property type="project" value="TreeGrafter"/>
</dbReference>
<feature type="binding site" evidence="5">
    <location>
        <position position="71"/>
    </location>
    <ligand>
        <name>substrate</name>
    </ligand>
</feature>
<dbReference type="Pfam" id="PF03328">
    <property type="entry name" value="HpcH_HpaI"/>
    <property type="match status" value="1"/>
</dbReference>
<evidence type="ECO:0000256" key="6">
    <source>
        <dbReference type="PIRSR" id="PIRSR015582-2"/>
    </source>
</evidence>
<evidence type="ECO:0000256" key="3">
    <source>
        <dbReference type="ARBA" id="ARBA00022723"/>
    </source>
</evidence>
<comment type="cofactor">
    <cofactor evidence="1">
        <name>Mg(2+)</name>
        <dbReference type="ChEBI" id="CHEBI:18420"/>
    </cofactor>
</comment>
<dbReference type="InterPro" id="IPR040442">
    <property type="entry name" value="Pyrv_kinase-like_dom_sf"/>
</dbReference>
<dbReference type="RefSeq" id="WP_184078225.1">
    <property type="nucleotide sequence ID" value="NZ_JACIJP010000001.1"/>
</dbReference>
<feature type="binding site" evidence="6">
    <location>
        <position position="164"/>
    </location>
    <ligand>
        <name>Mg(2+)</name>
        <dbReference type="ChEBI" id="CHEBI:18420"/>
    </ligand>
</feature>
<dbReference type="Gene3D" id="3.20.20.60">
    <property type="entry name" value="Phosphoenolpyruvate-binding domains"/>
    <property type="match status" value="1"/>
</dbReference>
<keyword evidence="8" id="KW-0456">Lyase</keyword>
<proteinExistence type="inferred from homology"/>
<evidence type="ECO:0000259" key="7">
    <source>
        <dbReference type="Pfam" id="PF03328"/>
    </source>
</evidence>
<evidence type="ECO:0000256" key="1">
    <source>
        <dbReference type="ARBA" id="ARBA00001946"/>
    </source>
</evidence>
<keyword evidence="9" id="KW-1185">Reference proteome</keyword>
<gene>
    <name evidence="8" type="ORF">FHS92_001076</name>
</gene>
<dbReference type="EC" id="4.1.3.34" evidence="8"/>
<feature type="binding site" evidence="6">
    <location>
        <position position="134"/>
    </location>
    <ligand>
        <name>Mg(2+)</name>
        <dbReference type="ChEBI" id="CHEBI:18420"/>
    </ligand>
</feature>
<evidence type="ECO:0000313" key="9">
    <source>
        <dbReference type="Proteomes" id="UP000552700"/>
    </source>
</evidence>
<dbReference type="EMBL" id="JACIJP010000001">
    <property type="protein sequence ID" value="MBB6123369.1"/>
    <property type="molecule type" value="Genomic_DNA"/>
</dbReference>
<evidence type="ECO:0000256" key="2">
    <source>
        <dbReference type="ARBA" id="ARBA00005568"/>
    </source>
</evidence>
<keyword evidence="3 6" id="KW-0479">Metal-binding</keyword>
<sequence>MSRNRRPLRSISLNLKEGDSIDELRTAYLSKADAVTHELEDHCPDRFKAVARKNIRQVIDEHGMEKPTLVRVSTTDNPNLLADLEAIVSENLYGIMLPKVRDEEDILKADYLLTLMEKRAGLEVGRICIMPLPETAQGHRRAYHIVDASERVEYMVSATNTNGDPARSIGYQWTRECTETLYIRQKVVLDTRAAGMQWPVCCNWNAMDDREGLENYLIQNRQIGYFGSICSPEPSYIDTVNRIFTPPQDEIDSWGEIVALQEQYDDDVKIDGKWYARNRSKWGRLRLDLAAAYGVYPRPDRPKMKVEQVGGIMKAAEAEAIGNAGMTGD</sequence>
<dbReference type="PANTHER" id="PTHR32308">
    <property type="entry name" value="LYASE BETA SUBUNIT, PUTATIVE (AFU_ORTHOLOGUE AFUA_4G13030)-RELATED"/>
    <property type="match status" value="1"/>
</dbReference>
<protein>
    <submittedName>
        <fullName evidence="8">Citrate lyase subunit beta/citryl-CoA lyase</fullName>
        <ecNumber evidence="8">4.1.3.34</ecNumber>
    </submittedName>
</protein>
<name>A0A841IWQ6_9SPHN</name>
<dbReference type="AlphaFoldDB" id="A0A841IWQ6"/>
<dbReference type="InterPro" id="IPR011206">
    <property type="entry name" value="Citrate_lyase_beta/mcl1/mcl2"/>
</dbReference>
<comment type="similarity">
    <text evidence="2">Belongs to the HpcH/HpaI aldolase family.</text>
</comment>